<organism evidence="2 4">
    <name type="scientific">Perkinsus olseni</name>
    <name type="common">Perkinsus atlanticus</name>
    <dbReference type="NCBI Taxonomy" id="32597"/>
    <lineage>
        <taxon>Eukaryota</taxon>
        <taxon>Sar</taxon>
        <taxon>Alveolata</taxon>
        <taxon>Perkinsozoa</taxon>
        <taxon>Perkinsea</taxon>
        <taxon>Perkinsida</taxon>
        <taxon>Perkinsidae</taxon>
        <taxon>Perkinsus</taxon>
    </lineage>
</organism>
<name>A0A7J6KTU8_PEROL</name>
<protein>
    <submittedName>
        <fullName evidence="2">Uncharacterized protein</fullName>
    </submittedName>
</protein>
<dbReference type="EMBL" id="JABAHT010001338">
    <property type="protein sequence ID" value="KAF4649391.1"/>
    <property type="molecule type" value="Genomic_DNA"/>
</dbReference>
<evidence type="ECO:0000313" key="1">
    <source>
        <dbReference type="EMBL" id="KAF4649391.1"/>
    </source>
</evidence>
<dbReference type="AlphaFoldDB" id="A0A7J6KTU8"/>
<evidence type="ECO:0000313" key="3">
    <source>
        <dbReference type="Proteomes" id="UP000570595"/>
    </source>
</evidence>
<reference evidence="3 4" key="1">
    <citation type="submission" date="2020-04" db="EMBL/GenBank/DDBJ databases">
        <title>Perkinsus olseni comparative genomics.</title>
        <authorList>
            <person name="Bogema D.R."/>
        </authorList>
    </citation>
    <scope>NUCLEOTIDE SEQUENCE [LARGE SCALE GENOMIC DNA]</scope>
    <source>
        <strain evidence="1">ATCC PRA-179</strain>
        <strain evidence="2">ATCC PRA-31</strain>
    </source>
</reference>
<dbReference type="Proteomes" id="UP000570595">
    <property type="component" value="Unassembled WGS sequence"/>
</dbReference>
<comment type="caution">
    <text evidence="2">The sequence shown here is derived from an EMBL/GenBank/DDBJ whole genome shotgun (WGS) entry which is preliminary data.</text>
</comment>
<proteinExistence type="predicted"/>
<evidence type="ECO:0000313" key="2">
    <source>
        <dbReference type="EMBL" id="KAF4649971.1"/>
    </source>
</evidence>
<dbReference type="Proteomes" id="UP000572268">
    <property type="component" value="Unassembled WGS sequence"/>
</dbReference>
<sequence length="250" mass="28711">MRRLRKLGNPHDILLVMLGFGQFRPYGQAAGLRLATPSGKVVYSFGAFCSKWDIKKVSLDDWNESHWIKVMNCVQMAHLSSPLTMMLLSYVAPERVGVIIQEAALSQASKLTAWRTILIRDTVDPAAQERMKKEVGDGMKDCNTTFDQVRKKIASEFKPHDTSDLLRRWCILTPRPKQHWSSFFVHEHLLHSQIEGVELSGAAWKIRRDKVIYCLGRDQRCSTLSRCESLMYSLCNPAHVIRNRYRLIHG</sequence>
<gene>
    <name evidence="2" type="ORF">FOL46_001312</name>
    <name evidence="1" type="ORF">FOZ61_001383</name>
</gene>
<dbReference type="EMBL" id="JABANN010001369">
    <property type="protein sequence ID" value="KAF4649971.1"/>
    <property type="molecule type" value="Genomic_DNA"/>
</dbReference>
<accession>A0A7J6KTU8</accession>
<evidence type="ECO:0000313" key="4">
    <source>
        <dbReference type="Proteomes" id="UP000572268"/>
    </source>
</evidence>
<dbReference type="OrthoDB" id="10413196at2759"/>